<keyword evidence="7 11" id="KW-0808">Transferase</keyword>
<dbReference type="Gene3D" id="3.90.1150.10">
    <property type="entry name" value="Aspartate Aminotransferase, domain 1"/>
    <property type="match status" value="1"/>
</dbReference>
<evidence type="ECO:0000256" key="6">
    <source>
        <dbReference type="ARBA" id="ARBA00022605"/>
    </source>
</evidence>
<feature type="modified residue" description="N6-(pyridoxal phosphate)lysine" evidence="11">
    <location>
        <position position="216"/>
    </location>
</feature>
<dbReference type="EMBL" id="MIQH01000354">
    <property type="protein sequence ID" value="OIR25297.1"/>
    <property type="molecule type" value="Genomic_DNA"/>
</dbReference>
<comment type="similarity">
    <text evidence="3 11">Belongs to the class-II pyridoxal-phosphate-dependent aminotransferase family. Histidinol-phosphate aminotransferase subfamily.</text>
</comment>
<comment type="subunit">
    <text evidence="4 11">Homodimer.</text>
</comment>
<dbReference type="PANTHER" id="PTHR42885">
    <property type="entry name" value="HISTIDINOL-PHOSPHATE AMINOTRANSFERASE-RELATED"/>
    <property type="match status" value="1"/>
</dbReference>
<accession>A0A1J5UAC1</accession>
<name>A0A1J5UAC1_9GAMM</name>
<dbReference type="NCBIfam" id="TIGR01141">
    <property type="entry name" value="hisC"/>
    <property type="match status" value="1"/>
</dbReference>
<evidence type="ECO:0000256" key="11">
    <source>
        <dbReference type="HAMAP-Rule" id="MF_01023"/>
    </source>
</evidence>
<dbReference type="AlphaFoldDB" id="A0A1J5UAC1"/>
<dbReference type="PANTHER" id="PTHR42885:SF2">
    <property type="entry name" value="HISTIDINOL-PHOSPHATE AMINOTRANSFERASE"/>
    <property type="match status" value="1"/>
</dbReference>
<dbReference type="UniPathway" id="UPA00031">
    <property type="reaction ID" value="UER00012"/>
</dbReference>
<dbReference type="InterPro" id="IPR005861">
    <property type="entry name" value="HisP_aminotrans"/>
</dbReference>
<dbReference type="CDD" id="cd00609">
    <property type="entry name" value="AAT_like"/>
    <property type="match status" value="1"/>
</dbReference>
<comment type="catalytic activity">
    <reaction evidence="10 11">
        <text>L-histidinol phosphate + 2-oxoglutarate = 3-(imidazol-4-yl)-2-oxopropyl phosphate + L-glutamate</text>
        <dbReference type="Rhea" id="RHEA:23744"/>
        <dbReference type="ChEBI" id="CHEBI:16810"/>
        <dbReference type="ChEBI" id="CHEBI:29985"/>
        <dbReference type="ChEBI" id="CHEBI:57766"/>
        <dbReference type="ChEBI" id="CHEBI:57980"/>
        <dbReference type="EC" id="2.6.1.9"/>
    </reaction>
</comment>
<evidence type="ECO:0000259" key="12">
    <source>
        <dbReference type="Pfam" id="PF00155"/>
    </source>
</evidence>
<dbReference type="GO" id="GO:0004400">
    <property type="term" value="F:histidinol-phosphate transaminase activity"/>
    <property type="evidence" value="ECO:0007669"/>
    <property type="project" value="UniProtKB-UniRule"/>
</dbReference>
<sequence>MNNFINNWLRPDIKAINAYHVPASENMVKLDAMESPFPLPDELIEQYLACLANAQLNRYPSPNATELQQTLCALMDIPADCSILLGNGSDELIQLLALACDTNDTILSVEPSFVMYEMIAKFTRLNYQSVDLNDDFEIDLNAMLLAIETHKPKLIFIAYPNNPTGNTFDRTAIEKIITSTHALVVLDEAYYAHANDSFLDDIKKYPNLVLLRTVSKIGFAGLRLGLLIGAQDTVEQLDKLRLPYNINTLTQVSANFLLQEKDEISKNAQIIRNERTKLSAALSAINALKVYPSQANFILFKAPNANELFITLKQKGILIKNLSSAPKLTDCLRVTVGSNEQNQQFIDVVEAFYG</sequence>
<keyword evidence="6 11" id="KW-0028">Amino-acid biosynthesis</keyword>
<feature type="domain" description="Aminotransferase class I/classII large" evidence="12">
    <location>
        <begin position="26"/>
        <end position="348"/>
    </location>
</feature>
<evidence type="ECO:0000256" key="9">
    <source>
        <dbReference type="ARBA" id="ARBA00023102"/>
    </source>
</evidence>
<keyword evidence="8 11" id="KW-0663">Pyridoxal phosphate</keyword>
<dbReference type="EC" id="2.6.1.9" evidence="11"/>
<dbReference type="InterPro" id="IPR015424">
    <property type="entry name" value="PyrdxlP-dep_Trfase"/>
</dbReference>
<dbReference type="GO" id="GO:0000105">
    <property type="term" value="P:L-histidine biosynthetic process"/>
    <property type="evidence" value="ECO:0007669"/>
    <property type="project" value="UniProtKB-UniRule"/>
</dbReference>
<evidence type="ECO:0000256" key="1">
    <source>
        <dbReference type="ARBA" id="ARBA00001933"/>
    </source>
</evidence>
<evidence type="ECO:0000256" key="10">
    <source>
        <dbReference type="ARBA" id="ARBA00047481"/>
    </source>
</evidence>
<dbReference type="InterPro" id="IPR015421">
    <property type="entry name" value="PyrdxlP-dep_Trfase_major"/>
</dbReference>
<evidence type="ECO:0000256" key="7">
    <source>
        <dbReference type="ARBA" id="ARBA00022679"/>
    </source>
</evidence>
<evidence type="ECO:0000313" key="14">
    <source>
        <dbReference type="Proteomes" id="UP000182798"/>
    </source>
</evidence>
<evidence type="ECO:0000313" key="13">
    <source>
        <dbReference type="EMBL" id="OIR25297.1"/>
    </source>
</evidence>
<organism evidence="13 14">
    <name type="scientific">Bathymodiolus thermophilus thioautotrophic gill symbiont</name>
    <dbReference type="NCBI Taxonomy" id="2360"/>
    <lineage>
        <taxon>Bacteria</taxon>
        <taxon>Pseudomonadati</taxon>
        <taxon>Pseudomonadota</taxon>
        <taxon>Gammaproteobacteria</taxon>
        <taxon>sulfur-oxidizing symbionts</taxon>
    </lineage>
</organism>
<dbReference type="GO" id="GO:0030170">
    <property type="term" value="F:pyridoxal phosphate binding"/>
    <property type="evidence" value="ECO:0007669"/>
    <property type="project" value="InterPro"/>
</dbReference>
<evidence type="ECO:0000256" key="4">
    <source>
        <dbReference type="ARBA" id="ARBA00011738"/>
    </source>
</evidence>
<proteinExistence type="inferred from homology"/>
<evidence type="ECO:0000256" key="8">
    <source>
        <dbReference type="ARBA" id="ARBA00022898"/>
    </source>
</evidence>
<evidence type="ECO:0000256" key="2">
    <source>
        <dbReference type="ARBA" id="ARBA00005011"/>
    </source>
</evidence>
<dbReference type="RefSeq" id="WP_071563624.1">
    <property type="nucleotide sequence ID" value="NZ_MIQH01000354.1"/>
</dbReference>
<dbReference type="OrthoDB" id="9809616at2"/>
<dbReference type="SUPFAM" id="SSF53383">
    <property type="entry name" value="PLP-dependent transferases"/>
    <property type="match status" value="1"/>
</dbReference>
<protein>
    <recommendedName>
        <fullName evidence="11">Histidinol-phosphate aminotransferase</fullName>
        <ecNumber evidence="11">2.6.1.9</ecNumber>
    </recommendedName>
    <alternativeName>
        <fullName evidence="11">Imidazole acetol-phosphate transaminase</fullName>
    </alternativeName>
</protein>
<dbReference type="Gene3D" id="3.40.640.10">
    <property type="entry name" value="Type I PLP-dependent aspartate aminotransferase-like (Major domain)"/>
    <property type="match status" value="1"/>
</dbReference>
<comment type="caution">
    <text evidence="13">The sequence shown here is derived from an EMBL/GenBank/DDBJ whole genome shotgun (WGS) entry which is preliminary data.</text>
</comment>
<keyword evidence="9 11" id="KW-0368">Histidine biosynthesis</keyword>
<comment type="pathway">
    <text evidence="2 11">Amino-acid biosynthesis; L-histidine biosynthesis; L-histidine from 5-phospho-alpha-D-ribose 1-diphosphate: step 7/9.</text>
</comment>
<comment type="cofactor">
    <cofactor evidence="1 11">
        <name>pyridoxal 5'-phosphate</name>
        <dbReference type="ChEBI" id="CHEBI:597326"/>
    </cofactor>
</comment>
<keyword evidence="5 11" id="KW-0032">Aminotransferase</keyword>
<reference evidence="14" key="1">
    <citation type="submission" date="2016-09" db="EMBL/GenBank/DDBJ databases">
        <title>Genome Sequence of Bathymodiolus thermophilus sulfur-oxidizing gill endosymbiont.</title>
        <authorList>
            <person name="Ponnudurai R."/>
            <person name="Kleiner M."/>
            <person name="Sayavedra L."/>
            <person name="Thuermer A."/>
            <person name="Felbeck H."/>
            <person name="Schlueter R."/>
            <person name="Schweder T."/>
            <person name="Markert S."/>
        </authorList>
    </citation>
    <scope>NUCLEOTIDE SEQUENCE [LARGE SCALE GENOMIC DNA]</scope>
    <source>
        <strain evidence="14">BAT/CrabSpa'14</strain>
    </source>
</reference>
<gene>
    <name evidence="11" type="primary">hisC</name>
    <name evidence="13" type="ORF">BGC33_13080</name>
</gene>
<evidence type="ECO:0000256" key="5">
    <source>
        <dbReference type="ARBA" id="ARBA00022576"/>
    </source>
</evidence>
<dbReference type="InterPro" id="IPR004839">
    <property type="entry name" value="Aminotransferase_I/II_large"/>
</dbReference>
<dbReference type="Pfam" id="PF00155">
    <property type="entry name" value="Aminotran_1_2"/>
    <property type="match status" value="1"/>
</dbReference>
<dbReference type="InterPro" id="IPR015422">
    <property type="entry name" value="PyrdxlP-dep_Trfase_small"/>
</dbReference>
<evidence type="ECO:0000256" key="3">
    <source>
        <dbReference type="ARBA" id="ARBA00007970"/>
    </source>
</evidence>
<dbReference type="HAMAP" id="MF_01023">
    <property type="entry name" value="HisC_aminotrans_2"/>
    <property type="match status" value="1"/>
</dbReference>
<dbReference type="Proteomes" id="UP000182798">
    <property type="component" value="Unassembled WGS sequence"/>
</dbReference>